<comment type="caution">
    <text evidence="1">The sequence shown here is derived from an EMBL/GenBank/DDBJ whole genome shotgun (WGS) entry which is preliminary data.</text>
</comment>
<reference evidence="1" key="1">
    <citation type="submission" date="2022-07" db="EMBL/GenBank/DDBJ databases">
        <title>Phylogenomic reconstructions and comparative analyses of Kickxellomycotina fungi.</title>
        <authorList>
            <person name="Reynolds N.K."/>
            <person name="Stajich J.E."/>
            <person name="Barry K."/>
            <person name="Grigoriev I.V."/>
            <person name="Crous P."/>
            <person name="Smith M.E."/>
        </authorList>
    </citation>
    <scope>NUCLEOTIDE SEQUENCE</scope>
    <source>
        <strain evidence="1">BCRC 34489</strain>
    </source>
</reference>
<evidence type="ECO:0000313" key="1">
    <source>
        <dbReference type="EMBL" id="KAJ2785173.1"/>
    </source>
</evidence>
<keyword evidence="2" id="KW-1185">Reference proteome</keyword>
<sequence length="81" mass="9636">MALVRVYIDKFMELSGRNRSSGRPQINSFAMLSETTDVSLTKQMQLFQQFLAFTEYQQQQQQLQQQQSTLNQDQSHFYQHQ</sequence>
<protein>
    <submittedName>
        <fullName evidence="1">Uncharacterized protein</fullName>
    </submittedName>
</protein>
<name>A0A9W8HHK1_9FUNG</name>
<organism evidence="1 2">
    <name type="scientific">Coemansia interrupta</name>
    <dbReference type="NCBI Taxonomy" id="1126814"/>
    <lineage>
        <taxon>Eukaryota</taxon>
        <taxon>Fungi</taxon>
        <taxon>Fungi incertae sedis</taxon>
        <taxon>Zoopagomycota</taxon>
        <taxon>Kickxellomycotina</taxon>
        <taxon>Kickxellomycetes</taxon>
        <taxon>Kickxellales</taxon>
        <taxon>Kickxellaceae</taxon>
        <taxon>Coemansia</taxon>
    </lineage>
</organism>
<evidence type="ECO:0000313" key="2">
    <source>
        <dbReference type="Proteomes" id="UP001140172"/>
    </source>
</evidence>
<accession>A0A9W8HHK1</accession>
<dbReference type="EMBL" id="JANBUM010000094">
    <property type="protein sequence ID" value="KAJ2785173.1"/>
    <property type="molecule type" value="Genomic_DNA"/>
</dbReference>
<dbReference type="Proteomes" id="UP001140172">
    <property type="component" value="Unassembled WGS sequence"/>
</dbReference>
<dbReference type="AlphaFoldDB" id="A0A9W8HHK1"/>
<gene>
    <name evidence="1" type="ORF">GGI15_002002</name>
</gene>
<proteinExistence type="predicted"/>